<protein>
    <submittedName>
        <fullName evidence="2">AbgT family transporter</fullName>
    </submittedName>
</protein>
<feature type="transmembrane region" description="Helical" evidence="1">
    <location>
        <begin position="147"/>
        <end position="165"/>
    </location>
</feature>
<dbReference type="PANTHER" id="PTHR30282">
    <property type="entry name" value="P-AMINOBENZOYL GLUTAMATE TRANSPORTER"/>
    <property type="match status" value="1"/>
</dbReference>
<dbReference type="GO" id="GO:1902604">
    <property type="term" value="P:p-aminobenzoyl-glutamate transmembrane transport"/>
    <property type="evidence" value="ECO:0007669"/>
    <property type="project" value="InterPro"/>
</dbReference>
<gene>
    <name evidence="2" type="ORF">HKO22_07940</name>
</gene>
<feature type="transmembrane region" description="Helical" evidence="1">
    <location>
        <begin position="451"/>
        <end position="469"/>
    </location>
</feature>
<feature type="transmembrane region" description="Helical" evidence="1">
    <location>
        <begin position="393"/>
        <end position="413"/>
    </location>
</feature>
<reference evidence="2" key="1">
    <citation type="submission" date="2020-04" db="EMBL/GenBank/DDBJ databases">
        <title>Peptoniphilus sp. nov. isolated from swine feces.</title>
        <authorList>
            <person name="Ryu S.W."/>
        </authorList>
    </citation>
    <scope>NUCLEOTIDE SEQUENCE [LARGE SCALE GENOMIC DNA]</scope>
    <source>
        <strain evidence="2">AGMB00490</strain>
    </source>
</reference>
<feature type="transmembrane region" description="Helical" evidence="1">
    <location>
        <begin position="220"/>
        <end position="240"/>
    </location>
</feature>
<proteinExistence type="predicted"/>
<sequence length="523" mass="56374">MKNSNSRNKSSSKLGSFISIIEKVGNKLPHPFWLFAIFSAITLISSFLLSKSGISVNYLTSVEGSLETTEVTVNNLLSYSYMREFLSNLVKNYITFPPLGVVLVMMMGVALIEQTGLLNAFIKRLVLGSPAYLVTAILVFIGINSSIASDAGILFTPAIGAVVFSSLGRNPWIGIIAGYAAASGGLSASLFISNSDVLLAGITESVVTSMNLEGSTTPVINYYFMATMTILLTIFITLVAEKFLVKYLGDHKSSIKNNSSIDTNLSDLEKRGLKFAAFGLILSVFIILFLTLPDNAFFKNEKGGFLPKSPLISSVMPIIFFIFFMIGTFYGIGAKTITKASDIPRHIQEELKGMTSIFPTMFTASMFVTLFNASKIATIIAVKGSNFLQSLNIASTLLIVLLILLCTVLNLFIGSASAKWLILAPVFVPMFALMGFSPALTQVAYRIGDGATNIISPIAGAVPVILGLLEDYKPVDYEKEVGLGTMISLELPFTFTLLIVQTISLIIWFIFDIPLGPGAGVGI</sequence>
<feature type="transmembrane region" description="Helical" evidence="1">
    <location>
        <begin position="172"/>
        <end position="192"/>
    </location>
</feature>
<dbReference type="AlphaFoldDB" id="A0A848RNE6"/>
<accession>A0A848RNE6</accession>
<dbReference type="Pfam" id="PF03806">
    <property type="entry name" value="ABG_transport"/>
    <property type="match status" value="1"/>
</dbReference>
<feature type="transmembrane region" description="Helical" evidence="1">
    <location>
        <begin position="489"/>
        <end position="511"/>
    </location>
</feature>
<dbReference type="GO" id="GO:0015558">
    <property type="term" value="F:secondary active p-aminobenzoyl-glutamate transmembrane transporter activity"/>
    <property type="evidence" value="ECO:0007669"/>
    <property type="project" value="InterPro"/>
</dbReference>
<dbReference type="InterPro" id="IPR004697">
    <property type="entry name" value="AbgT"/>
</dbReference>
<keyword evidence="1" id="KW-1133">Transmembrane helix</keyword>
<evidence type="ECO:0000256" key="1">
    <source>
        <dbReference type="SAM" id="Phobius"/>
    </source>
</evidence>
<comment type="caution">
    <text evidence="2">The sequence shown here is derived from an EMBL/GenBank/DDBJ whole genome shotgun (WGS) entry which is preliminary data.</text>
</comment>
<organism evidence="2 3">
    <name type="scientific">Peptoniphilus faecalis</name>
    <dbReference type="NCBI Taxonomy" id="2731255"/>
    <lineage>
        <taxon>Bacteria</taxon>
        <taxon>Bacillati</taxon>
        <taxon>Bacillota</taxon>
        <taxon>Tissierellia</taxon>
        <taxon>Tissierellales</taxon>
        <taxon>Peptoniphilaceae</taxon>
        <taxon>Peptoniphilus</taxon>
    </lineage>
</organism>
<keyword evidence="1" id="KW-0812">Transmembrane</keyword>
<feature type="transmembrane region" description="Helical" evidence="1">
    <location>
        <begin position="420"/>
        <end position="445"/>
    </location>
</feature>
<dbReference type="EMBL" id="JABDSR010000010">
    <property type="protein sequence ID" value="NMW85664.1"/>
    <property type="molecule type" value="Genomic_DNA"/>
</dbReference>
<name>A0A848RNE6_9FIRM</name>
<dbReference type="RefSeq" id="WP_169969825.1">
    <property type="nucleotide sequence ID" value="NZ_JABDSR010000010.1"/>
</dbReference>
<feature type="transmembrane region" description="Helical" evidence="1">
    <location>
        <begin position="312"/>
        <end position="332"/>
    </location>
</feature>
<feature type="transmembrane region" description="Helical" evidence="1">
    <location>
        <begin position="93"/>
        <end position="112"/>
    </location>
</feature>
<feature type="transmembrane region" description="Helical" evidence="1">
    <location>
        <begin position="32"/>
        <end position="49"/>
    </location>
</feature>
<dbReference type="Proteomes" id="UP000568273">
    <property type="component" value="Unassembled WGS sequence"/>
</dbReference>
<feature type="transmembrane region" description="Helical" evidence="1">
    <location>
        <begin position="124"/>
        <end position="141"/>
    </location>
</feature>
<evidence type="ECO:0000313" key="3">
    <source>
        <dbReference type="Proteomes" id="UP000568273"/>
    </source>
</evidence>
<feature type="transmembrane region" description="Helical" evidence="1">
    <location>
        <begin position="353"/>
        <end position="373"/>
    </location>
</feature>
<evidence type="ECO:0000313" key="2">
    <source>
        <dbReference type="EMBL" id="NMW85664.1"/>
    </source>
</evidence>
<dbReference type="PANTHER" id="PTHR30282:SF0">
    <property type="entry name" value="P-AMINOBENZOYL-GLUTAMATE TRANSPORT PROTEIN"/>
    <property type="match status" value="1"/>
</dbReference>
<keyword evidence="1" id="KW-0472">Membrane</keyword>
<keyword evidence="3" id="KW-1185">Reference proteome</keyword>
<feature type="transmembrane region" description="Helical" evidence="1">
    <location>
        <begin position="275"/>
        <end position="292"/>
    </location>
</feature>